<evidence type="ECO:0000313" key="1">
    <source>
        <dbReference type="EMBL" id="JAD93013.1"/>
    </source>
</evidence>
<protein>
    <submittedName>
        <fullName evidence="1">Uncharacterized protein</fullName>
    </submittedName>
</protein>
<dbReference type="EMBL" id="GBRH01204882">
    <property type="protein sequence ID" value="JAD93013.1"/>
    <property type="molecule type" value="Transcribed_RNA"/>
</dbReference>
<proteinExistence type="predicted"/>
<organism evidence="1">
    <name type="scientific">Arundo donax</name>
    <name type="common">Giant reed</name>
    <name type="synonym">Donax arundinaceus</name>
    <dbReference type="NCBI Taxonomy" id="35708"/>
    <lineage>
        <taxon>Eukaryota</taxon>
        <taxon>Viridiplantae</taxon>
        <taxon>Streptophyta</taxon>
        <taxon>Embryophyta</taxon>
        <taxon>Tracheophyta</taxon>
        <taxon>Spermatophyta</taxon>
        <taxon>Magnoliopsida</taxon>
        <taxon>Liliopsida</taxon>
        <taxon>Poales</taxon>
        <taxon>Poaceae</taxon>
        <taxon>PACMAD clade</taxon>
        <taxon>Arundinoideae</taxon>
        <taxon>Arundineae</taxon>
        <taxon>Arundo</taxon>
    </lineage>
</organism>
<name>A0A0A9QIF7_ARUDO</name>
<dbReference type="AlphaFoldDB" id="A0A0A9QIF7"/>
<reference evidence="1" key="2">
    <citation type="journal article" date="2015" name="Data Brief">
        <title>Shoot transcriptome of the giant reed, Arundo donax.</title>
        <authorList>
            <person name="Barrero R.A."/>
            <person name="Guerrero F.D."/>
            <person name="Moolhuijzen P."/>
            <person name="Goolsby J.A."/>
            <person name="Tidwell J."/>
            <person name="Bellgard S.E."/>
            <person name="Bellgard M.I."/>
        </authorList>
    </citation>
    <scope>NUCLEOTIDE SEQUENCE</scope>
    <source>
        <tissue evidence="1">Shoot tissue taken approximately 20 cm above the soil surface</tissue>
    </source>
</reference>
<accession>A0A0A9QIF7</accession>
<reference evidence="1" key="1">
    <citation type="submission" date="2014-09" db="EMBL/GenBank/DDBJ databases">
        <authorList>
            <person name="Magalhaes I.L.F."/>
            <person name="Oliveira U."/>
            <person name="Santos F.R."/>
            <person name="Vidigal T.H.D.A."/>
            <person name="Brescovit A.D."/>
            <person name="Santos A.J."/>
        </authorList>
    </citation>
    <scope>NUCLEOTIDE SEQUENCE</scope>
    <source>
        <tissue evidence="1">Shoot tissue taken approximately 20 cm above the soil surface</tissue>
    </source>
</reference>
<sequence length="40" mass="4476">MGNLFWISGSFVGHRSIWSVTVTVILTNFACFSPILMVFP</sequence>